<proteinExistence type="predicted"/>
<organism evidence="1 2">
    <name type="scientific">Caulobacter ginsengisoli</name>
    <dbReference type="NCBI Taxonomy" id="400775"/>
    <lineage>
        <taxon>Bacteria</taxon>
        <taxon>Pseudomonadati</taxon>
        <taxon>Pseudomonadota</taxon>
        <taxon>Alphaproteobacteria</taxon>
        <taxon>Caulobacterales</taxon>
        <taxon>Caulobacteraceae</taxon>
        <taxon>Caulobacter</taxon>
    </lineage>
</organism>
<dbReference type="NCBIfam" id="NF005677">
    <property type="entry name" value="PRK07471.1"/>
    <property type="match status" value="1"/>
</dbReference>
<dbReference type="SUPFAM" id="SSF52540">
    <property type="entry name" value="P-loop containing nucleoside triphosphate hydrolases"/>
    <property type="match status" value="1"/>
</dbReference>
<dbReference type="PANTHER" id="PTHR11669">
    <property type="entry name" value="REPLICATION FACTOR C / DNA POLYMERASE III GAMMA-TAU SUBUNIT"/>
    <property type="match status" value="1"/>
</dbReference>
<dbReference type="Pfam" id="PF13177">
    <property type="entry name" value="DNA_pol3_delta2"/>
    <property type="match status" value="1"/>
</dbReference>
<dbReference type="InterPro" id="IPR050238">
    <property type="entry name" value="DNA_Rep/Repair_Clamp_Loader"/>
</dbReference>
<reference evidence="1 2" key="1">
    <citation type="submission" date="2023-07" db="EMBL/GenBank/DDBJ databases">
        <title>Genomic Encyclopedia of Type Strains, Phase IV (KMG-IV): sequencing the most valuable type-strain genomes for metagenomic binning, comparative biology and taxonomic classification.</title>
        <authorList>
            <person name="Goeker M."/>
        </authorList>
    </citation>
    <scope>NUCLEOTIDE SEQUENCE [LARGE SCALE GENOMIC DNA]</scope>
    <source>
        <strain evidence="1 2">DSM 18695</strain>
    </source>
</reference>
<keyword evidence="2" id="KW-1185">Reference proteome</keyword>
<dbReference type="InterPro" id="IPR004622">
    <property type="entry name" value="DNA_pol_HolB"/>
</dbReference>
<dbReference type="NCBIfam" id="TIGR00678">
    <property type="entry name" value="holB"/>
    <property type="match status" value="1"/>
</dbReference>
<dbReference type="EC" id="2.7.7.7" evidence="1"/>
<comment type="caution">
    <text evidence="1">The sequence shown here is derived from an EMBL/GenBank/DDBJ whole genome shotgun (WGS) entry which is preliminary data.</text>
</comment>
<dbReference type="Proteomes" id="UP001228905">
    <property type="component" value="Unassembled WGS sequence"/>
</dbReference>
<dbReference type="Gene3D" id="3.40.50.300">
    <property type="entry name" value="P-loop containing nucleotide triphosphate hydrolases"/>
    <property type="match status" value="1"/>
</dbReference>
<accession>A0ABU0IM66</accession>
<dbReference type="GO" id="GO:0003887">
    <property type="term" value="F:DNA-directed DNA polymerase activity"/>
    <property type="evidence" value="ECO:0007669"/>
    <property type="project" value="UniProtKB-EC"/>
</dbReference>
<dbReference type="RefSeq" id="WP_307346413.1">
    <property type="nucleotide sequence ID" value="NZ_JAUSVS010000001.1"/>
</dbReference>
<sequence>MEAAPHPRDVFELNGLERQEEAVQEALDRGRMHHAWLLTGPEGVGKASFAFRVARRLLGARPAPEYGLLGSSPNDPVSRQVSARSHPDLLVLERLGEDGKQRKVIPVDEARRLPEFFANTPATSPYRVAIIDAADDLNVNSANAVLKTLEEPPERGVLLLVSHSPGKLLPTIRSRCRRLVFTAPSEELAVNLVRLRADVDAADAQRLVHMAKGAPGLALRLAGAGALAIDDAAEEILRGLAKPDEAALLALADGFRGGEGAQRFELLLNRLADRIHEMALTQAAAGLAEGLDRWAQAWAMISQLPGEAEGLNLDRADAFWTVMRELRAAAA</sequence>
<keyword evidence="1" id="KW-0548">Nucleotidyltransferase</keyword>
<dbReference type="PANTHER" id="PTHR11669:SF8">
    <property type="entry name" value="DNA POLYMERASE III SUBUNIT DELTA"/>
    <property type="match status" value="1"/>
</dbReference>
<evidence type="ECO:0000313" key="1">
    <source>
        <dbReference type="EMBL" id="MDQ0463100.1"/>
    </source>
</evidence>
<gene>
    <name evidence="1" type="ORF">QO010_000848</name>
</gene>
<protein>
    <submittedName>
        <fullName evidence="1">DNA polymerase-3 subunit delta</fullName>
        <ecNumber evidence="1">2.7.7.7</ecNumber>
    </submittedName>
</protein>
<dbReference type="EMBL" id="JAUSVS010000001">
    <property type="protein sequence ID" value="MDQ0463100.1"/>
    <property type="molecule type" value="Genomic_DNA"/>
</dbReference>
<name>A0ABU0IM66_9CAUL</name>
<keyword evidence="1" id="KW-0808">Transferase</keyword>
<dbReference type="InterPro" id="IPR027417">
    <property type="entry name" value="P-loop_NTPase"/>
</dbReference>
<evidence type="ECO:0000313" key="2">
    <source>
        <dbReference type="Proteomes" id="UP001228905"/>
    </source>
</evidence>